<name>A0A0A8XYF3_ARUDO</name>
<organism evidence="1">
    <name type="scientific">Arundo donax</name>
    <name type="common">Giant reed</name>
    <name type="synonym">Donax arundinaceus</name>
    <dbReference type="NCBI Taxonomy" id="35708"/>
    <lineage>
        <taxon>Eukaryota</taxon>
        <taxon>Viridiplantae</taxon>
        <taxon>Streptophyta</taxon>
        <taxon>Embryophyta</taxon>
        <taxon>Tracheophyta</taxon>
        <taxon>Spermatophyta</taxon>
        <taxon>Magnoliopsida</taxon>
        <taxon>Liliopsida</taxon>
        <taxon>Poales</taxon>
        <taxon>Poaceae</taxon>
        <taxon>PACMAD clade</taxon>
        <taxon>Arundinoideae</taxon>
        <taxon>Arundineae</taxon>
        <taxon>Arundo</taxon>
    </lineage>
</organism>
<protein>
    <submittedName>
        <fullName evidence="1">Uncharacterized protein</fullName>
    </submittedName>
</protein>
<dbReference type="EMBL" id="GBRH01280097">
    <property type="protein sequence ID" value="JAD17798.1"/>
    <property type="molecule type" value="Transcribed_RNA"/>
</dbReference>
<proteinExistence type="predicted"/>
<sequence>MVISGLFSARFRTCDCSLETMVALHCGS</sequence>
<accession>A0A0A8XYF3</accession>
<reference evidence="1" key="2">
    <citation type="journal article" date="2015" name="Data Brief">
        <title>Shoot transcriptome of the giant reed, Arundo donax.</title>
        <authorList>
            <person name="Barrero R.A."/>
            <person name="Guerrero F.D."/>
            <person name="Moolhuijzen P."/>
            <person name="Goolsby J.A."/>
            <person name="Tidwell J."/>
            <person name="Bellgard S.E."/>
            <person name="Bellgard M.I."/>
        </authorList>
    </citation>
    <scope>NUCLEOTIDE SEQUENCE</scope>
    <source>
        <tissue evidence="1">Shoot tissue taken approximately 20 cm above the soil surface</tissue>
    </source>
</reference>
<dbReference type="AlphaFoldDB" id="A0A0A8XYF3"/>
<reference evidence="1" key="1">
    <citation type="submission" date="2014-09" db="EMBL/GenBank/DDBJ databases">
        <authorList>
            <person name="Magalhaes I.L.F."/>
            <person name="Oliveira U."/>
            <person name="Santos F.R."/>
            <person name="Vidigal T.H.D.A."/>
            <person name="Brescovit A.D."/>
            <person name="Santos A.J."/>
        </authorList>
    </citation>
    <scope>NUCLEOTIDE SEQUENCE</scope>
    <source>
        <tissue evidence="1">Shoot tissue taken approximately 20 cm above the soil surface</tissue>
    </source>
</reference>
<evidence type="ECO:0000313" key="1">
    <source>
        <dbReference type="EMBL" id="JAD17798.1"/>
    </source>
</evidence>